<dbReference type="Proteomes" id="UP001228049">
    <property type="component" value="Unassembled WGS sequence"/>
</dbReference>
<keyword evidence="2" id="KW-0378">Hydrolase</keyword>
<proteinExistence type="predicted"/>
<sequence length="79" mass="8315">MFFIRLFKRRCTDTESHSKSHQTGGRPRCLSGDGPPARAHTVLGGDDGSSHNKSDLAGLVNGAPQGPDGGRTIRGDGNQ</sequence>
<evidence type="ECO:0000313" key="2">
    <source>
        <dbReference type="EMBL" id="KAK1877545.1"/>
    </source>
</evidence>
<feature type="region of interest" description="Disordered" evidence="1">
    <location>
        <begin position="11"/>
        <end position="79"/>
    </location>
</feature>
<evidence type="ECO:0000256" key="1">
    <source>
        <dbReference type="SAM" id="MobiDB-lite"/>
    </source>
</evidence>
<evidence type="ECO:0000313" key="3">
    <source>
        <dbReference type="Proteomes" id="UP001228049"/>
    </source>
</evidence>
<comment type="caution">
    <text evidence="2">The sequence shown here is derived from an EMBL/GenBank/DDBJ whole genome shotgun (WGS) entry which is preliminary data.</text>
</comment>
<dbReference type="EMBL" id="JASDAP010000027">
    <property type="protein sequence ID" value="KAK1877545.1"/>
    <property type="molecule type" value="Genomic_DNA"/>
</dbReference>
<protein>
    <submittedName>
        <fullName evidence="2">Ubiquitin carboxyl-terminal hydrolase 16</fullName>
    </submittedName>
</protein>
<accession>A0AAD9B5C8</accession>
<dbReference type="GO" id="GO:0016787">
    <property type="term" value="F:hydrolase activity"/>
    <property type="evidence" value="ECO:0007669"/>
    <property type="project" value="UniProtKB-KW"/>
</dbReference>
<reference evidence="2" key="1">
    <citation type="submission" date="2023-04" db="EMBL/GenBank/DDBJ databases">
        <title>Chromosome-level genome of Chaenocephalus aceratus.</title>
        <authorList>
            <person name="Park H."/>
        </authorList>
    </citation>
    <scope>NUCLEOTIDE SEQUENCE</scope>
    <source>
        <strain evidence="2">DE</strain>
        <tissue evidence="2">Muscle</tissue>
    </source>
</reference>
<organism evidence="2 3">
    <name type="scientific">Dissostichus eleginoides</name>
    <name type="common">Patagonian toothfish</name>
    <name type="synonym">Dissostichus amissus</name>
    <dbReference type="NCBI Taxonomy" id="100907"/>
    <lineage>
        <taxon>Eukaryota</taxon>
        <taxon>Metazoa</taxon>
        <taxon>Chordata</taxon>
        <taxon>Craniata</taxon>
        <taxon>Vertebrata</taxon>
        <taxon>Euteleostomi</taxon>
        <taxon>Actinopterygii</taxon>
        <taxon>Neopterygii</taxon>
        <taxon>Teleostei</taxon>
        <taxon>Neoteleostei</taxon>
        <taxon>Acanthomorphata</taxon>
        <taxon>Eupercaria</taxon>
        <taxon>Perciformes</taxon>
        <taxon>Notothenioidei</taxon>
        <taxon>Nototheniidae</taxon>
        <taxon>Dissostichus</taxon>
    </lineage>
</organism>
<gene>
    <name evidence="2" type="ORF">KUDE01_002854</name>
</gene>
<dbReference type="AlphaFoldDB" id="A0AAD9B5C8"/>
<name>A0AAD9B5C8_DISEL</name>
<keyword evidence="3" id="KW-1185">Reference proteome</keyword>